<dbReference type="AlphaFoldDB" id="A0A8H4QT60"/>
<evidence type="ECO:0000256" key="5">
    <source>
        <dbReference type="SAM" id="MobiDB-lite"/>
    </source>
</evidence>
<dbReference type="InterPro" id="IPR002893">
    <property type="entry name" value="Znf_MYND"/>
</dbReference>
<keyword evidence="1" id="KW-0479">Metal-binding</keyword>
<reference evidence="7 8" key="1">
    <citation type="submission" date="2019-12" db="EMBL/GenBank/DDBJ databases">
        <authorList>
            <person name="Floudas D."/>
            <person name="Bentzer J."/>
            <person name="Ahren D."/>
            <person name="Johansson T."/>
            <person name="Persson P."/>
            <person name="Tunlid A."/>
        </authorList>
    </citation>
    <scope>NUCLEOTIDE SEQUENCE [LARGE SCALE GENOMIC DNA]</scope>
    <source>
        <strain evidence="7 8">CBS 102.39</strain>
    </source>
</reference>
<evidence type="ECO:0000256" key="1">
    <source>
        <dbReference type="ARBA" id="ARBA00022723"/>
    </source>
</evidence>
<organism evidence="7 8">
    <name type="scientific">Agrocybe pediades</name>
    <dbReference type="NCBI Taxonomy" id="84607"/>
    <lineage>
        <taxon>Eukaryota</taxon>
        <taxon>Fungi</taxon>
        <taxon>Dikarya</taxon>
        <taxon>Basidiomycota</taxon>
        <taxon>Agaricomycotina</taxon>
        <taxon>Agaricomycetes</taxon>
        <taxon>Agaricomycetidae</taxon>
        <taxon>Agaricales</taxon>
        <taxon>Agaricineae</taxon>
        <taxon>Strophariaceae</taxon>
        <taxon>Agrocybe</taxon>
    </lineage>
</organism>
<evidence type="ECO:0000313" key="8">
    <source>
        <dbReference type="Proteomes" id="UP000521872"/>
    </source>
</evidence>
<dbReference type="EMBL" id="JAACJL010000031">
    <property type="protein sequence ID" value="KAF4616494.1"/>
    <property type="molecule type" value="Genomic_DNA"/>
</dbReference>
<comment type="caution">
    <text evidence="7">The sequence shown here is derived from an EMBL/GenBank/DDBJ whole genome shotgun (WGS) entry which is preliminary data.</text>
</comment>
<evidence type="ECO:0000256" key="4">
    <source>
        <dbReference type="PROSITE-ProRule" id="PRU00134"/>
    </source>
</evidence>
<keyword evidence="2 4" id="KW-0863">Zinc-finger</keyword>
<feature type="compositionally biased region" description="Basic and acidic residues" evidence="5">
    <location>
        <begin position="501"/>
        <end position="519"/>
    </location>
</feature>
<dbReference type="SUPFAM" id="SSF144232">
    <property type="entry name" value="HIT/MYND zinc finger-like"/>
    <property type="match status" value="1"/>
</dbReference>
<evidence type="ECO:0000313" key="7">
    <source>
        <dbReference type="EMBL" id="KAF4616494.1"/>
    </source>
</evidence>
<gene>
    <name evidence="7" type="ORF">D9613_008597</name>
</gene>
<name>A0A8H4QT60_9AGAR</name>
<proteinExistence type="predicted"/>
<keyword evidence="3" id="KW-0862">Zinc</keyword>
<dbReference type="PROSITE" id="PS50865">
    <property type="entry name" value="ZF_MYND_2"/>
    <property type="match status" value="1"/>
</dbReference>
<evidence type="ECO:0000256" key="3">
    <source>
        <dbReference type="ARBA" id="ARBA00022833"/>
    </source>
</evidence>
<feature type="domain" description="MYND-type" evidence="6">
    <location>
        <begin position="456"/>
        <end position="501"/>
    </location>
</feature>
<accession>A0A8H4QT60</accession>
<feature type="region of interest" description="Disordered" evidence="5">
    <location>
        <begin position="501"/>
        <end position="527"/>
    </location>
</feature>
<dbReference type="Pfam" id="PF01753">
    <property type="entry name" value="zf-MYND"/>
    <property type="match status" value="1"/>
</dbReference>
<sequence>MCLHIHSTDLPGYCTCESGICENAPAQAELKTMSSVDAVNRARDEDPRSPFMAVLALDIGHNESGYSGMLNAAGMFLDHLLKSPSVAEDQRSRRYWECPMIGVVNICAAFDPDGLKSYFLRIHNACEKLVKILYDDLEYLMQEGSAAESRRIIASRMINYFLCVDSLTNVMHKQRVVKIALICWLYSDHTFGVRDIVRTAVERLCGFPDLEEPQRSKTQKQRCPPNLIKLVSRAVDPSILVSLLINVLKYSKMTTESFSTEIRVLIKLMEDPRGPFISIFRQEGLHQVLMRRVRKCLGRQETDIKDLESLLVASGKFTWCMLEGAKDGMDTITDLLQNTCMVRVLAYALWLGDSLQDHTALSGWQNVLDRISHCATCENSSRCVWHATPEFLDAARTVTETIAFPAWAELEKKAAQSGKQQYADLWNGLIDALKISREITPDSIRAKGKSLKECSDYECWVRNGGWPKKRGKKYTCKGCFEVYYCGKACQKSDWQTHKLECPGRKKRTPNKEESVEKHPRVGCQARA</sequence>
<dbReference type="Gene3D" id="6.10.140.2220">
    <property type="match status" value="1"/>
</dbReference>
<dbReference type="GO" id="GO:0008270">
    <property type="term" value="F:zinc ion binding"/>
    <property type="evidence" value="ECO:0007669"/>
    <property type="project" value="UniProtKB-KW"/>
</dbReference>
<dbReference type="Proteomes" id="UP000521872">
    <property type="component" value="Unassembled WGS sequence"/>
</dbReference>
<evidence type="ECO:0000259" key="6">
    <source>
        <dbReference type="PROSITE" id="PS50865"/>
    </source>
</evidence>
<protein>
    <recommendedName>
        <fullName evidence="6">MYND-type domain-containing protein</fullName>
    </recommendedName>
</protein>
<evidence type="ECO:0000256" key="2">
    <source>
        <dbReference type="ARBA" id="ARBA00022771"/>
    </source>
</evidence>
<keyword evidence="8" id="KW-1185">Reference proteome</keyword>